<proteinExistence type="predicted"/>
<feature type="compositionally biased region" description="Basic and acidic residues" evidence="1">
    <location>
        <begin position="67"/>
        <end position="83"/>
    </location>
</feature>
<evidence type="ECO:0000256" key="1">
    <source>
        <dbReference type="SAM" id="MobiDB-lite"/>
    </source>
</evidence>
<reference evidence="2 3" key="1">
    <citation type="submission" date="2017-03" db="EMBL/GenBank/DDBJ databases">
        <title>Draft genome sequence of Streptomyces scabrisporus NF3, endophyte isolated from Amphipterygium adstringens.</title>
        <authorList>
            <person name="Vazquez M."/>
            <person name="Ceapa C.D."/>
            <person name="Rodriguez Luna D."/>
            <person name="Sanchez Esquivel S."/>
        </authorList>
    </citation>
    <scope>NUCLEOTIDE SEQUENCE [LARGE SCALE GENOMIC DNA]</scope>
    <source>
        <strain evidence="2 3">NF3</strain>
    </source>
</reference>
<feature type="compositionally biased region" description="Basic residues" evidence="1">
    <location>
        <begin position="53"/>
        <end position="66"/>
    </location>
</feature>
<keyword evidence="3" id="KW-1185">Reference proteome</keyword>
<name>A0A1T3NLQ0_9ACTN</name>
<feature type="region of interest" description="Disordered" evidence="1">
    <location>
        <begin position="51"/>
        <end position="107"/>
    </location>
</feature>
<comment type="caution">
    <text evidence="2">The sequence shown here is derived from an EMBL/GenBank/DDBJ whole genome shotgun (WGS) entry which is preliminary data.</text>
</comment>
<protein>
    <submittedName>
        <fullName evidence="2">Uncharacterized protein</fullName>
    </submittedName>
</protein>
<evidence type="ECO:0000313" key="2">
    <source>
        <dbReference type="EMBL" id="OPC77704.1"/>
    </source>
</evidence>
<dbReference type="AlphaFoldDB" id="A0A1T3NLQ0"/>
<gene>
    <name evidence="2" type="ORF">B4N89_35985</name>
</gene>
<dbReference type="Proteomes" id="UP000190037">
    <property type="component" value="Unassembled WGS sequence"/>
</dbReference>
<accession>A0A1T3NLQ0</accession>
<evidence type="ECO:0000313" key="3">
    <source>
        <dbReference type="Proteomes" id="UP000190037"/>
    </source>
</evidence>
<dbReference type="EMBL" id="MWQN01000003">
    <property type="protein sequence ID" value="OPC77704.1"/>
    <property type="molecule type" value="Genomic_DNA"/>
</dbReference>
<sequence>MIRVLGHGRDRVGQTAIENLTQSLLGDVRHLRPFEIPGDLRRGRFGRLAARLRGSRRPRGPPRRHCRERDGAGGDEAGGRQGRDTGGQAAAPVDGPSPAAGCGAEVG</sequence>
<organism evidence="2 3">
    <name type="scientific">Embleya scabrispora</name>
    <dbReference type="NCBI Taxonomy" id="159449"/>
    <lineage>
        <taxon>Bacteria</taxon>
        <taxon>Bacillati</taxon>
        <taxon>Actinomycetota</taxon>
        <taxon>Actinomycetes</taxon>
        <taxon>Kitasatosporales</taxon>
        <taxon>Streptomycetaceae</taxon>
        <taxon>Embleya</taxon>
    </lineage>
</organism>